<dbReference type="Pfam" id="PF06945">
    <property type="entry name" value="DUF1289"/>
    <property type="match status" value="1"/>
</dbReference>
<proteinExistence type="predicted"/>
<accession>A0ABX3ISM2</accession>
<dbReference type="PANTHER" id="PTHR35175:SF2">
    <property type="entry name" value="DUF1289 DOMAIN-CONTAINING PROTEIN"/>
    <property type="match status" value="1"/>
</dbReference>
<dbReference type="EMBL" id="MTLN01000008">
    <property type="protein sequence ID" value="ONN70738.1"/>
    <property type="molecule type" value="Genomic_DNA"/>
</dbReference>
<dbReference type="RefSeq" id="WP_007158669.1">
    <property type="nucleotide sequence ID" value="NZ_CP044074.1"/>
</dbReference>
<protein>
    <submittedName>
        <fullName evidence="1">DUF1289 domain-containing protein</fullName>
    </submittedName>
</protein>
<sequence length="57" mass="6648">MGKVESPCISQCKIKDEVCQGCGRKRSEIKGWKELKDKERKEVIDKSRKRLKKLKKG</sequence>
<dbReference type="Proteomes" id="UP000189310">
    <property type="component" value="Unassembled WGS sequence"/>
</dbReference>
<keyword evidence="2" id="KW-1185">Reference proteome</keyword>
<evidence type="ECO:0000313" key="2">
    <source>
        <dbReference type="Proteomes" id="UP000189310"/>
    </source>
</evidence>
<gene>
    <name evidence="1" type="ORF">BVL52_17960</name>
</gene>
<evidence type="ECO:0000313" key="1">
    <source>
        <dbReference type="EMBL" id="ONN70738.1"/>
    </source>
</evidence>
<name>A0ABX3ISM2_9PSED</name>
<organism evidence="1 2">
    <name type="scientific">Pseudomonas oryzihabitans</name>
    <dbReference type="NCBI Taxonomy" id="47885"/>
    <lineage>
        <taxon>Bacteria</taxon>
        <taxon>Pseudomonadati</taxon>
        <taxon>Pseudomonadota</taxon>
        <taxon>Gammaproteobacteria</taxon>
        <taxon>Pseudomonadales</taxon>
        <taxon>Pseudomonadaceae</taxon>
        <taxon>Pseudomonas</taxon>
    </lineage>
</organism>
<comment type="caution">
    <text evidence="1">The sequence shown here is derived from an EMBL/GenBank/DDBJ whole genome shotgun (WGS) entry which is preliminary data.</text>
</comment>
<reference evidence="1 2" key="1">
    <citation type="submission" date="2017-01" db="EMBL/GenBank/DDBJ databases">
        <title>Pseudomonas psychrotolerans genome sequencing and assembly.</title>
        <authorList>
            <person name="Vyas B."/>
            <person name="Mayilraj S."/>
        </authorList>
    </citation>
    <scope>NUCLEOTIDE SEQUENCE [LARGE SCALE GENOMIC DNA]</scope>
    <source>
        <strain evidence="1 2">SDS18</strain>
    </source>
</reference>
<dbReference type="PANTHER" id="PTHR35175">
    <property type="entry name" value="DUF1289 DOMAIN-CONTAINING PROTEIN"/>
    <property type="match status" value="1"/>
</dbReference>
<dbReference type="InterPro" id="IPR010710">
    <property type="entry name" value="DUF1289"/>
</dbReference>
<dbReference type="GeneID" id="57557752"/>